<keyword evidence="1" id="KW-1133">Transmembrane helix</keyword>
<organism evidence="2 3">
    <name type="scientific">Halosegnis longus</name>
    <dbReference type="NCBI Taxonomy" id="2216012"/>
    <lineage>
        <taxon>Archaea</taxon>
        <taxon>Methanobacteriati</taxon>
        <taxon>Methanobacteriota</taxon>
        <taxon>Stenosarchaea group</taxon>
        <taxon>Halobacteria</taxon>
        <taxon>Halobacteriales</taxon>
        <taxon>Natronomonadaceae</taxon>
        <taxon>Halosegnis</taxon>
    </lineage>
</organism>
<dbReference type="Proteomes" id="UP000270581">
    <property type="component" value="Unassembled WGS sequence"/>
</dbReference>
<keyword evidence="1" id="KW-0472">Membrane</keyword>
<name>A0AAJ4UWT2_9EURY</name>
<feature type="transmembrane region" description="Helical" evidence="1">
    <location>
        <begin position="17"/>
        <end position="36"/>
    </location>
</feature>
<evidence type="ECO:0000313" key="2">
    <source>
        <dbReference type="EMBL" id="RNJ27441.1"/>
    </source>
</evidence>
<reference evidence="2 3" key="1">
    <citation type="submission" date="2018-11" db="EMBL/GenBank/DDBJ databases">
        <title>Genome sequences of Natronomonas sp. CBA1133.</title>
        <authorList>
            <person name="Roh S.W."/>
            <person name="Cha I.-T."/>
        </authorList>
    </citation>
    <scope>NUCLEOTIDE SEQUENCE [LARGE SCALE GENOMIC DNA]</scope>
    <source>
        <strain evidence="2 3">CBA1133</strain>
    </source>
</reference>
<evidence type="ECO:0000313" key="3">
    <source>
        <dbReference type="Proteomes" id="UP000270581"/>
    </source>
</evidence>
<sequence>MSTDESDESDDQIPTRVSWLFGGMSVALGVGVSDYLDAGSLVAIVTTVVSLLALGLTYQAVTS</sequence>
<dbReference type="EMBL" id="RJJC01000001">
    <property type="protein sequence ID" value="RNJ27441.1"/>
    <property type="molecule type" value="Genomic_DNA"/>
</dbReference>
<proteinExistence type="predicted"/>
<evidence type="ECO:0000256" key="1">
    <source>
        <dbReference type="SAM" id="Phobius"/>
    </source>
</evidence>
<accession>A0AAJ4UWT2</accession>
<comment type="caution">
    <text evidence="2">The sequence shown here is derived from an EMBL/GenBank/DDBJ whole genome shotgun (WGS) entry which is preliminary data.</text>
</comment>
<gene>
    <name evidence="2" type="ORF">Nmn1133_12640</name>
</gene>
<protein>
    <submittedName>
        <fullName evidence="2">Uncharacterized protein</fullName>
    </submittedName>
</protein>
<keyword evidence="1" id="KW-0812">Transmembrane</keyword>
<keyword evidence="3" id="KW-1185">Reference proteome</keyword>
<feature type="transmembrane region" description="Helical" evidence="1">
    <location>
        <begin position="41"/>
        <end position="61"/>
    </location>
</feature>
<dbReference type="RefSeq" id="WP_075937475.1">
    <property type="nucleotide sequence ID" value="NZ_BDJH01000002.1"/>
</dbReference>
<dbReference type="AlphaFoldDB" id="A0AAJ4UWT2"/>